<dbReference type="InterPro" id="IPR027574">
    <property type="entry name" value="Thiaminase_II"/>
</dbReference>
<dbReference type="GO" id="GO:0005829">
    <property type="term" value="C:cytosol"/>
    <property type="evidence" value="ECO:0007669"/>
    <property type="project" value="TreeGrafter"/>
</dbReference>
<keyword evidence="4" id="KW-1185">Reference proteome</keyword>
<name>A0A1I6RU08_9RHOB</name>
<dbReference type="CDD" id="cd19367">
    <property type="entry name" value="TenA_C_ScTHI20-like"/>
    <property type="match status" value="1"/>
</dbReference>
<evidence type="ECO:0000256" key="1">
    <source>
        <dbReference type="RuleBase" id="RU363093"/>
    </source>
</evidence>
<dbReference type="AlphaFoldDB" id="A0A1I6RU08"/>
<dbReference type="NCBIfam" id="TIGR04306">
    <property type="entry name" value="salvage_TenA"/>
    <property type="match status" value="1"/>
</dbReference>
<accession>A0A1I6RU08</accession>
<dbReference type="GO" id="GO:0009228">
    <property type="term" value="P:thiamine biosynthetic process"/>
    <property type="evidence" value="ECO:0007669"/>
    <property type="project" value="UniProtKB-KW"/>
</dbReference>
<gene>
    <name evidence="3" type="ORF">SAMN04488040_1502</name>
</gene>
<dbReference type="InterPro" id="IPR050967">
    <property type="entry name" value="Thiamine_Salvage_TenA"/>
</dbReference>
<dbReference type="EMBL" id="FPAJ01000002">
    <property type="protein sequence ID" value="SFS68205.1"/>
    <property type="molecule type" value="Genomic_DNA"/>
</dbReference>
<dbReference type="InterPro" id="IPR016084">
    <property type="entry name" value="Haem_Oase-like_multi-hlx"/>
</dbReference>
<dbReference type="PANTHER" id="PTHR43198:SF2">
    <property type="entry name" value="SI:CH1073-67J19.1-RELATED"/>
    <property type="match status" value="1"/>
</dbReference>
<comment type="function">
    <text evidence="1">Catalyzes an amino-pyrimidine hydrolysis reaction at the C5' of the pyrimidine moiety of thiamine compounds, a reaction that is part of a thiamine salvage pathway.</text>
</comment>
<dbReference type="Proteomes" id="UP000199239">
    <property type="component" value="Unassembled WGS sequence"/>
</dbReference>
<comment type="catalytic activity">
    <reaction evidence="1">
        <text>4-amino-5-aminomethyl-2-methylpyrimidine + H2O = 4-amino-5-hydroxymethyl-2-methylpyrimidine + NH4(+)</text>
        <dbReference type="Rhea" id="RHEA:31799"/>
        <dbReference type="ChEBI" id="CHEBI:15377"/>
        <dbReference type="ChEBI" id="CHEBI:16892"/>
        <dbReference type="ChEBI" id="CHEBI:28938"/>
        <dbReference type="ChEBI" id="CHEBI:63416"/>
        <dbReference type="EC" id="3.5.99.2"/>
    </reaction>
</comment>
<evidence type="ECO:0000313" key="4">
    <source>
        <dbReference type="Proteomes" id="UP000199239"/>
    </source>
</evidence>
<organism evidence="3 4">
    <name type="scientific">Sulfitobacter marinus</name>
    <dbReference type="NCBI Taxonomy" id="394264"/>
    <lineage>
        <taxon>Bacteria</taxon>
        <taxon>Pseudomonadati</taxon>
        <taxon>Pseudomonadota</taxon>
        <taxon>Alphaproteobacteria</taxon>
        <taxon>Rhodobacterales</taxon>
        <taxon>Roseobacteraceae</taxon>
        <taxon>Sulfitobacter</taxon>
    </lineage>
</organism>
<comment type="pathway">
    <text evidence="1">Cofactor biosynthesis; thiamine diphosphate biosynthesis.</text>
</comment>
<dbReference type="RefSeq" id="WP_175498524.1">
    <property type="nucleotide sequence ID" value="NZ_FPAJ01000002.1"/>
</dbReference>
<protein>
    <recommendedName>
        <fullName evidence="1">Aminopyrimidine aminohydrolase</fullName>
        <ecNumber evidence="1">3.5.99.2</ecNumber>
    </recommendedName>
</protein>
<dbReference type="EC" id="3.5.99.2" evidence="1"/>
<keyword evidence="1" id="KW-0784">Thiamine biosynthesis</keyword>
<reference evidence="4" key="1">
    <citation type="submission" date="2016-10" db="EMBL/GenBank/DDBJ databases">
        <authorList>
            <person name="Varghese N."/>
            <person name="Submissions S."/>
        </authorList>
    </citation>
    <scope>NUCLEOTIDE SEQUENCE [LARGE SCALE GENOMIC DNA]</scope>
    <source>
        <strain evidence="4">DSM 23422</strain>
    </source>
</reference>
<dbReference type="UniPathway" id="UPA00060"/>
<dbReference type="InterPro" id="IPR004305">
    <property type="entry name" value="Thiaminase-2/PQQC"/>
</dbReference>
<dbReference type="SUPFAM" id="SSF48613">
    <property type="entry name" value="Heme oxygenase-like"/>
    <property type="match status" value="1"/>
</dbReference>
<dbReference type="GO" id="GO:0009229">
    <property type="term" value="P:thiamine diphosphate biosynthetic process"/>
    <property type="evidence" value="ECO:0007669"/>
    <property type="project" value="UniProtKB-UniPathway"/>
</dbReference>
<evidence type="ECO:0000313" key="3">
    <source>
        <dbReference type="EMBL" id="SFS68205.1"/>
    </source>
</evidence>
<feature type="domain" description="Thiaminase-2/PQQC" evidence="2">
    <location>
        <begin position="15"/>
        <end position="224"/>
    </location>
</feature>
<dbReference type="GO" id="GO:0050334">
    <property type="term" value="F:thiaminase activity"/>
    <property type="evidence" value="ECO:0007669"/>
    <property type="project" value="UniProtKB-EC"/>
</dbReference>
<keyword evidence="1" id="KW-0378">Hydrolase</keyword>
<comment type="catalytic activity">
    <reaction evidence="1">
        <text>thiamine + H2O = 5-(2-hydroxyethyl)-4-methylthiazole + 4-amino-5-hydroxymethyl-2-methylpyrimidine + H(+)</text>
        <dbReference type="Rhea" id="RHEA:17509"/>
        <dbReference type="ChEBI" id="CHEBI:15377"/>
        <dbReference type="ChEBI" id="CHEBI:15378"/>
        <dbReference type="ChEBI" id="CHEBI:16892"/>
        <dbReference type="ChEBI" id="CHEBI:17957"/>
        <dbReference type="ChEBI" id="CHEBI:18385"/>
        <dbReference type="EC" id="3.5.99.2"/>
    </reaction>
</comment>
<sequence>MAPDYGKTFAHWRAKAADPWRDYTNHPFVEGLRDGSLPRRAFLHYLVQDYVFLVHFARAWSLGVVKSEALDEMKVCSATVDALVNHEMALHVQTCAAEGIDEQTLFDATEASENLAYTRYVLDAGHQGDFLDLMAALAPCVMGYGEIGLRLARDKNPDTPYADWINTYADPDYQSLCTSVGTMIDDAVARRIGDLATSPRADVLQNRFTTATALEIGFWQMGLRCQ</sequence>
<dbReference type="Gene3D" id="1.20.910.10">
    <property type="entry name" value="Heme oxygenase-like"/>
    <property type="match status" value="1"/>
</dbReference>
<dbReference type="PANTHER" id="PTHR43198">
    <property type="entry name" value="BIFUNCTIONAL TH2 PROTEIN"/>
    <property type="match status" value="1"/>
</dbReference>
<dbReference type="STRING" id="394264.SAMN04488040_1502"/>
<comment type="similarity">
    <text evidence="1">Belongs to the TenA family.</text>
</comment>
<proteinExistence type="inferred from homology"/>
<evidence type="ECO:0000259" key="2">
    <source>
        <dbReference type="Pfam" id="PF03070"/>
    </source>
</evidence>
<dbReference type="Pfam" id="PF03070">
    <property type="entry name" value="TENA_THI-4"/>
    <property type="match status" value="1"/>
</dbReference>